<dbReference type="AlphaFoldDB" id="A0A1U7D1I6"/>
<dbReference type="Pfam" id="PF14246">
    <property type="entry name" value="TetR_C_7"/>
    <property type="match status" value="1"/>
</dbReference>
<evidence type="ECO:0000256" key="1">
    <source>
        <dbReference type="ARBA" id="ARBA00023125"/>
    </source>
</evidence>
<proteinExistence type="predicted"/>
<dbReference type="Gene3D" id="1.10.357.10">
    <property type="entry name" value="Tetracycline Repressor, domain 2"/>
    <property type="match status" value="1"/>
</dbReference>
<dbReference type="InterPro" id="IPR001647">
    <property type="entry name" value="HTH_TetR"/>
</dbReference>
<dbReference type="InterPro" id="IPR036271">
    <property type="entry name" value="Tet_transcr_reg_TetR-rel_C_sf"/>
</dbReference>
<sequence length="192" mass="21074">MVLDAVSELLKGCRLEDVSMSAIARQAGMSKRTLYTIFSSREELLGATFARIGQALFRPLDEAERSLPLVERLRTLLTVGQVPIFENAPLEVLRAVVSEAPIYPRIAEQLDAEGRGALIRYISQELDAGVAEGEVSLHGMAAIEAAELLVDMVMGDTLHRLLTPETPCGGPREHEVRRDRALTIFLGGLRPR</sequence>
<dbReference type="InterPro" id="IPR050109">
    <property type="entry name" value="HTH-type_TetR-like_transc_reg"/>
</dbReference>
<keyword evidence="1 2" id="KW-0238">DNA-binding</keyword>
<dbReference type="EMBL" id="CP014796">
    <property type="protein sequence ID" value="APX22009.1"/>
    <property type="molecule type" value="Genomic_DNA"/>
</dbReference>
<dbReference type="PROSITE" id="PS50977">
    <property type="entry name" value="HTH_TETR_2"/>
    <property type="match status" value="1"/>
</dbReference>
<dbReference type="RefSeq" id="WP_083697746.1">
    <property type="nucleotide sequence ID" value="NZ_BMEW01000003.1"/>
</dbReference>
<dbReference type="GO" id="GO:0003700">
    <property type="term" value="F:DNA-binding transcription factor activity"/>
    <property type="evidence" value="ECO:0007669"/>
    <property type="project" value="TreeGrafter"/>
</dbReference>
<reference evidence="4 5" key="1">
    <citation type="submission" date="2016-03" db="EMBL/GenBank/DDBJ databases">
        <title>Deep-sea bacteria in the southern Pacific.</title>
        <authorList>
            <person name="Tang K."/>
        </authorList>
    </citation>
    <scope>NUCLEOTIDE SEQUENCE [LARGE SCALE GENOMIC DNA]</scope>
    <source>
        <strain evidence="4 5">JLT2016</strain>
    </source>
</reference>
<feature type="DNA-binding region" description="H-T-H motif" evidence="2">
    <location>
        <begin position="19"/>
        <end position="38"/>
    </location>
</feature>
<dbReference type="STRING" id="1229727.Ga0080559_TMP1213"/>
<dbReference type="InterPro" id="IPR039536">
    <property type="entry name" value="TetR_C_Proteobacteria"/>
</dbReference>
<organism evidence="4 5">
    <name type="scientific">Salipiger profundus</name>
    <dbReference type="NCBI Taxonomy" id="1229727"/>
    <lineage>
        <taxon>Bacteria</taxon>
        <taxon>Pseudomonadati</taxon>
        <taxon>Pseudomonadota</taxon>
        <taxon>Alphaproteobacteria</taxon>
        <taxon>Rhodobacterales</taxon>
        <taxon>Roseobacteraceae</taxon>
        <taxon>Salipiger</taxon>
    </lineage>
</organism>
<dbReference type="InterPro" id="IPR009057">
    <property type="entry name" value="Homeodomain-like_sf"/>
</dbReference>
<dbReference type="KEGG" id="tpro:Ga0080559_TMP1213"/>
<gene>
    <name evidence="4" type="ORF">Ga0080559_TMP1213</name>
</gene>
<dbReference type="SUPFAM" id="SSF48498">
    <property type="entry name" value="Tetracyclin repressor-like, C-terminal domain"/>
    <property type="match status" value="1"/>
</dbReference>
<dbReference type="OrthoDB" id="9816431at2"/>
<name>A0A1U7D1I6_9RHOB</name>
<keyword evidence="5" id="KW-1185">Reference proteome</keyword>
<accession>A0A1U7D1I6</accession>
<protein>
    <submittedName>
        <fullName evidence="4">Transcriptional regulator</fullName>
    </submittedName>
</protein>
<dbReference type="Proteomes" id="UP000186559">
    <property type="component" value="Chromosome"/>
</dbReference>
<dbReference type="PANTHER" id="PTHR30055">
    <property type="entry name" value="HTH-TYPE TRANSCRIPTIONAL REGULATOR RUTR"/>
    <property type="match status" value="1"/>
</dbReference>
<dbReference type="SUPFAM" id="SSF46689">
    <property type="entry name" value="Homeodomain-like"/>
    <property type="match status" value="1"/>
</dbReference>
<evidence type="ECO:0000313" key="5">
    <source>
        <dbReference type="Proteomes" id="UP000186559"/>
    </source>
</evidence>
<evidence type="ECO:0000259" key="3">
    <source>
        <dbReference type="PROSITE" id="PS50977"/>
    </source>
</evidence>
<dbReference type="PANTHER" id="PTHR30055:SF146">
    <property type="entry name" value="HTH-TYPE TRANSCRIPTIONAL DUAL REGULATOR CECR"/>
    <property type="match status" value="1"/>
</dbReference>
<feature type="domain" description="HTH tetR-type" evidence="3">
    <location>
        <begin position="1"/>
        <end position="56"/>
    </location>
</feature>
<dbReference type="GO" id="GO:0000976">
    <property type="term" value="F:transcription cis-regulatory region binding"/>
    <property type="evidence" value="ECO:0007669"/>
    <property type="project" value="TreeGrafter"/>
</dbReference>
<evidence type="ECO:0000256" key="2">
    <source>
        <dbReference type="PROSITE-ProRule" id="PRU00335"/>
    </source>
</evidence>
<dbReference type="Pfam" id="PF00440">
    <property type="entry name" value="TetR_N"/>
    <property type="match status" value="1"/>
</dbReference>
<evidence type="ECO:0000313" key="4">
    <source>
        <dbReference type="EMBL" id="APX22009.1"/>
    </source>
</evidence>